<reference evidence="1 2" key="1">
    <citation type="submission" date="2020-07" db="EMBL/GenBank/DDBJ databases">
        <title>Taxonomic proposal: Crassvirales, a new order of highly abundant and diverse bacterial viruses.</title>
        <authorList>
            <person name="Shkoporov A.N."/>
            <person name="Stockdale S.R."/>
            <person name="Guerin E."/>
            <person name="Ross R.P."/>
            <person name="Hill C."/>
        </authorList>
    </citation>
    <scope>NUCLEOTIDE SEQUENCE [LARGE SCALE GENOMIC DNA]</scope>
</reference>
<sequence length="106" mass="12464">MKNIKPTYVVDITSCQTVNDVICEFVYAKVEAGLPITMLEYKISTENFINNYKTAEEMIHECFDTAVNEVSTIVDKLHETYTKQNNTEVKKPNMFKRFWNWITNKK</sequence>
<name>A0A7M1RXC6_9CAUD</name>
<protein>
    <submittedName>
        <fullName evidence="1">Uncharacterized protein</fullName>
    </submittedName>
</protein>
<dbReference type="GeneID" id="65131813"/>
<dbReference type="KEGG" id="vg:65131813"/>
<evidence type="ECO:0000313" key="2">
    <source>
        <dbReference type="Proteomes" id="UP000594028"/>
    </source>
</evidence>
<dbReference type="RefSeq" id="YP_010113300.1">
    <property type="nucleotide sequence ID" value="NC_055901.1"/>
</dbReference>
<proteinExistence type="predicted"/>
<organism evidence="1 2">
    <name type="scientific">uncultured phage cr130_1</name>
    <dbReference type="NCBI Taxonomy" id="2772092"/>
    <lineage>
        <taxon>Viruses</taxon>
        <taxon>Duplodnaviria</taxon>
        <taxon>Heunggongvirae</taxon>
        <taxon>Uroviricota</taxon>
        <taxon>Caudoviricetes</taxon>
        <taxon>Crassvirales</taxon>
        <taxon>Suoliviridae</taxon>
        <taxon>Oafivirinae</taxon>
        <taxon>Chuhaivirus</taxon>
        <taxon>Chuhaivirus simiae</taxon>
    </lineage>
</organism>
<evidence type="ECO:0000313" key="1">
    <source>
        <dbReference type="EMBL" id="QOR57660.1"/>
    </source>
</evidence>
<dbReference type="Proteomes" id="UP000594028">
    <property type="component" value="Segment"/>
</dbReference>
<accession>A0A7M1RXC6</accession>
<dbReference type="EMBL" id="MT774408">
    <property type="protein sequence ID" value="QOR57660.1"/>
    <property type="molecule type" value="Genomic_DNA"/>
</dbReference>
<keyword evidence="2" id="KW-1185">Reference proteome</keyword>